<dbReference type="Proteomes" id="UP000886858">
    <property type="component" value="Unassembled WGS sequence"/>
</dbReference>
<feature type="domain" description="GH16" evidence="2">
    <location>
        <begin position="1"/>
        <end position="273"/>
    </location>
</feature>
<reference evidence="3" key="2">
    <citation type="submission" date="2021-04" db="EMBL/GenBank/DDBJ databases">
        <authorList>
            <person name="Gilroy R."/>
        </authorList>
    </citation>
    <scope>NUCLEOTIDE SEQUENCE</scope>
    <source>
        <strain evidence="3">CHK179-7159</strain>
    </source>
</reference>
<proteinExistence type="inferred from homology"/>
<dbReference type="InterPro" id="IPR050546">
    <property type="entry name" value="Glycosyl_Hydrlase_16"/>
</dbReference>
<evidence type="ECO:0000313" key="4">
    <source>
        <dbReference type="Proteomes" id="UP000886858"/>
    </source>
</evidence>
<evidence type="ECO:0000259" key="2">
    <source>
        <dbReference type="PROSITE" id="PS51762"/>
    </source>
</evidence>
<dbReference type="EMBL" id="DWYY01000110">
    <property type="protein sequence ID" value="HJA93416.1"/>
    <property type="molecule type" value="Genomic_DNA"/>
</dbReference>
<dbReference type="AlphaFoldDB" id="A0A9D2I626"/>
<dbReference type="PANTHER" id="PTHR10963:SF55">
    <property type="entry name" value="GLYCOSIDE HYDROLASE FAMILY 16 PROTEIN"/>
    <property type="match status" value="1"/>
</dbReference>
<dbReference type="CDD" id="cd00413">
    <property type="entry name" value="Glyco_hydrolase_16"/>
    <property type="match status" value="1"/>
</dbReference>
<dbReference type="Pfam" id="PF00722">
    <property type="entry name" value="Glyco_hydro_16"/>
    <property type="match status" value="1"/>
</dbReference>
<dbReference type="InterPro" id="IPR000757">
    <property type="entry name" value="Beta-glucanase-like"/>
</dbReference>
<name>A0A9D2I626_9FIRM</name>
<dbReference type="GO" id="GO:0004553">
    <property type="term" value="F:hydrolase activity, hydrolyzing O-glycosyl compounds"/>
    <property type="evidence" value="ECO:0007669"/>
    <property type="project" value="InterPro"/>
</dbReference>
<organism evidence="3 4">
    <name type="scientific">Candidatus Eisenbergiella merdipullorum</name>
    <dbReference type="NCBI Taxonomy" id="2838553"/>
    <lineage>
        <taxon>Bacteria</taxon>
        <taxon>Bacillati</taxon>
        <taxon>Bacillota</taxon>
        <taxon>Clostridia</taxon>
        <taxon>Lachnospirales</taxon>
        <taxon>Lachnospiraceae</taxon>
        <taxon>Eisenbergiella</taxon>
    </lineage>
</organism>
<dbReference type="PANTHER" id="PTHR10963">
    <property type="entry name" value="GLYCOSYL HYDROLASE-RELATED"/>
    <property type="match status" value="1"/>
</dbReference>
<evidence type="ECO:0000256" key="1">
    <source>
        <dbReference type="ARBA" id="ARBA00006865"/>
    </source>
</evidence>
<evidence type="ECO:0000313" key="3">
    <source>
        <dbReference type="EMBL" id="HJA93416.1"/>
    </source>
</evidence>
<dbReference type="GO" id="GO:0005975">
    <property type="term" value="P:carbohydrate metabolic process"/>
    <property type="evidence" value="ECO:0007669"/>
    <property type="project" value="InterPro"/>
</dbReference>
<gene>
    <name evidence="3" type="ORF">H9717_09950</name>
</gene>
<dbReference type="Gene3D" id="2.60.120.200">
    <property type="match status" value="1"/>
</dbReference>
<protein>
    <submittedName>
        <fullName evidence="3">Glycoside hydrolase family 16 protein</fullName>
    </submittedName>
</protein>
<sequence length="273" mass="31297">MKQFDVTGHEPSLLPEGAKWKLVWSDEFDGTTLDRTKWDYRMSMMQKVHPAWTDKGVYLDGKSNAVFTLLEEDGRPVSSQLQTGYNFMDEPVKQTKFGGDHLQWPIGKLKENLYTHTFGYYECRCRLQQKPGWWSAFWMQSPVIGASLDAAYTGAEIDIMECFEKGKVVAHNAFVGGYGQDMKNLHAGGMDNLDDGFHRFGVLWEETGYTFYIDGVENGRIDGHVSHCPEFILISTEVKGYRHESHEPVKEAYESLGDTFLVDYVRVFDRMDP</sequence>
<dbReference type="PROSITE" id="PS51762">
    <property type="entry name" value="GH16_2"/>
    <property type="match status" value="1"/>
</dbReference>
<reference evidence="3" key="1">
    <citation type="journal article" date="2021" name="PeerJ">
        <title>Extensive microbial diversity within the chicken gut microbiome revealed by metagenomics and culture.</title>
        <authorList>
            <person name="Gilroy R."/>
            <person name="Ravi A."/>
            <person name="Getino M."/>
            <person name="Pursley I."/>
            <person name="Horton D.L."/>
            <person name="Alikhan N.F."/>
            <person name="Baker D."/>
            <person name="Gharbi K."/>
            <person name="Hall N."/>
            <person name="Watson M."/>
            <person name="Adriaenssens E.M."/>
            <person name="Foster-Nyarko E."/>
            <person name="Jarju S."/>
            <person name="Secka A."/>
            <person name="Antonio M."/>
            <person name="Oren A."/>
            <person name="Chaudhuri R.R."/>
            <person name="La Ragione R."/>
            <person name="Hildebrand F."/>
            <person name="Pallen M.J."/>
        </authorList>
    </citation>
    <scope>NUCLEOTIDE SEQUENCE</scope>
    <source>
        <strain evidence="3">CHK179-7159</strain>
    </source>
</reference>
<dbReference type="SUPFAM" id="SSF49899">
    <property type="entry name" value="Concanavalin A-like lectins/glucanases"/>
    <property type="match status" value="1"/>
</dbReference>
<comment type="similarity">
    <text evidence="1">Belongs to the glycosyl hydrolase 16 family.</text>
</comment>
<keyword evidence="3" id="KW-0378">Hydrolase</keyword>
<accession>A0A9D2I626</accession>
<dbReference type="InterPro" id="IPR013320">
    <property type="entry name" value="ConA-like_dom_sf"/>
</dbReference>
<comment type="caution">
    <text evidence="3">The sequence shown here is derived from an EMBL/GenBank/DDBJ whole genome shotgun (WGS) entry which is preliminary data.</text>
</comment>